<keyword evidence="1" id="KW-0812">Transmembrane</keyword>
<evidence type="ECO:0000256" key="1">
    <source>
        <dbReference type="SAM" id="Phobius"/>
    </source>
</evidence>
<feature type="transmembrane region" description="Helical" evidence="1">
    <location>
        <begin position="32"/>
        <end position="59"/>
    </location>
</feature>
<keyword evidence="1" id="KW-1133">Transmembrane helix</keyword>
<gene>
    <name evidence="2" type="ORF">Lste_0736</name>
</gene>
<proteinExistence type="predicted"/>
<dbReference type="PATRIC" id="fig|947033.5.peg.789"/>
<comment type="caution">
    <text evidence="2">The sequence shown here is derived from an EMBL/GenBank/DDBJ whole genome shotgun (WGS) entry which is preliminary data.</text>
</comment>
<dbReference type="RefSeq" id="WP_058509739.1">
    <property type="nucleotide sequence ID" value="NZ_DAIOMV010000004.1"/>
</dbReference>
<reference evidence="2 3" key="1">
    <citation type="submission" date="2015-11" db="EMBL/GenBank/DDBJ databases">
        <title>Genomic analysis of 38 Legionella species identifies large and diverse effector repertoires.</title>
        <authorList>
            <person name="Burstein D."/>
            <person name="Amaro F."/>
            <person name="Zusman T."/>
            <person name="Lifshitz Z."/>
            <person name="Cohen O."/>
            <person name="Gilbert J.A."/>
            <person name="Pupko T."/>
            <person name="Shuman H.A."/>
            <person name="Segal G."/>
        </authorList>
    </citation>
    <scope>NUCLEOTIDE SEQUENCE [LARGE SCALE GENOMIC DNA]</scope>
    <source>
        <strain evidence="2 3">IMVS3376</strain>
    </source>
</reference>
<keyword evidence="3" id="KW-1185">Reference proteome</keyword>
<protein>
    <submittedName>
        <fullName evidence="2">Uncharacterized protein</fullName>
    </submittedName>
</protein>
<dbReference type="Proteomes" id="UP000054926">
    <property type="component" value="Unassembled WGS sequence"/>
</dbReference>
<keyword evidence="1" id="KW-0472">Membrane</keyword>
<dbReference type="AlphaFoldDB" id="A0A0W0ZM51"/>
<evidence type="ECO:0000313" key="2">
    <source>
        <dbReference type="EMBL" id="KTD70132.1"/>
    </source>
</evidence>
<organism evidence="2 3">
    <name type="scientific">Legionella steelei</name>
    <dbReference type="NCBI Taxonomy" id="947033"/>
    <lineage>
        <taxon>Bacteria</taxon>
        <taxon>Pseudomonadati</taxon>
        <taxon>Pseudomonadota</taxon>
        <taxon>Gammaproteobacteria</taxon>
        <taxon>Legionellales</taxon>
        <taxon>Legionellaceae</taxon>
        <taxon>Legionella</taxon>
    </lineage>
</organism>
<dbReference type="EMBL" id="LNYY01000016">
    <property type="protein sequence ID" value="KTD70132.1"/>
    <property type="molecule type" value="Genomic_DNA"/>
</dbReference>
<name>A0A0W0ZM51_9GAMM</name>
<accession>A0A0W0ZM51</accession>
<evidence type="ECO:0000313" key="3">
    <source>
        <dbReference type="Proteomes" id="UP000054926"/>
    </source>
</evidence>
<sequence length="99" mass="9872">MPGHGFFHRTLDATEAVGYGATTVVGGTVTGAMAIASVALAMTGIGVVGLPVTLGIMYLSAVGTTYTGSKTIHKVKHAAGGEGKCHSLSHAETVAKLGF</sequence>